<keyword evidence="5" id="KW-1185">Reference proteome</keyword>
<feature type="region of interest" description="Disordered" evidence="1">
    <location>
        <begin position="1"/>
        <end position="79"/>
    </location>
</feature>
<feature type="compositionally biased region" description="Basic and acidic residues" evidence="1">
    <location>
        <begin position="45"/>
        <end position="59"/>
    </location>
</feature>
<gene>
    <name evidence="4" type="ORF">BGZ80_004925</name>
</gene>
<keyword evidence="2" id="KW-1133">Transmembrane helix</keyword>
<feature type="compositionally biased region" description="Polar residues" evidence="1">
    <location>
        <begin position="17"/>
        <end position="43"/>
    </location>
</feature>
<feature type="compositionally biased region" description="Low complexity" evidence="1">
    <location>
        <begin position="855"/>
        <end position="872"/>
    </location>
</feature>
<dbReference type="InterPro" id="IPR032640">
    <property type="entry name" value="AMPK1_CBM"/>
</dbReference>
<dbReference type="Proteomes" id="UP000703661">
    <property type="component" value="Unassembled WGS sequence"/>
</dbReference>
<feature type="compositionally biased region" description="Polar residues" evidence="1">
    <location>
        <begin position="816"/>
        <end position="833"/>
    </location>
</feature>
<dbReference type="Gene3D" id="2.60.40.10">
    <property type="entry name" value="Immunoglobulins"/>
    <property type="match status" value="1"/>
</dbReference>
<feature type="compositionally biased region" description="Basic and acidic residues" evidence="1">
    <location>
        <begin position="67"/>
        <end position="79"/>
    </location>
</feature>
<dbReference type="Pfam" id="PF16561">
    <property type="entry name" value="AMPK1_CBM"/>
    <property type="match status" value="1"/>
</dbReference>
<comment type="caution">
    <text evidence="4">The sequence shown here is derived from an EMBL/GenBank/DDBJ whole genome shotgun (WGS) entry which is preliminary data.</text>
</comment>
<feature type="transmembrane region" description="Helical" evidence="2">
    <location>
        <begin position="896"/>
        <end position="918"/>
    </location>
</feature>
<dbReference type="SUPFAM" id="SSF81296">
    <property type="entry name" value="E set domains"/>
    <property type="match status" value="1"/>
</dbReference>
<evidence type="ECO:0000313" key="4">
    <source>
        <dbReference type="EMBL" id="KAG0007222.1"/>
    </source>
</evidence>
<dbReference type="AlphaFoldDB" id="A0A9P6SVL2"/>
<dbReference type="OrthoDB" id="531008at2759"/>
<feature type="region of interest" description="Disordered" evidence="1">
    <location>
        <begin position="108"/>
        <end position="176"/>
    </location>
</feature>
<feature type="compositionally biased region" description="Basic and acidic residues" evidence="1">
    <location>
        <begin position="411"/>
        <end position="420"/>
    </location>
</feature>
<dbReference type="InterPro" id="IPR013783">
    <property type="entry name" value="Ig-like_fold"/>
</dbReference>
<proteinExistence type="predicted"/>
<feature type="compositionally biased region" description="Low complexity" evidence="1">
    <location>
        <begin position="382"/>
        <end position="394"/>
    </location>
</feature>
<feature type="region of interest" description="Disordered" evidence="1">
    <location>
        <begin position="374"/>
        <end position="432"/>
    </location>
</feature>
<organism evidence="4 5">
    <name type="scientific">Entomortierella chlamydospora</name>
    <dbReference type="NCBI Taxonomy" id="101097"/>
    <lineage>
        <taxon>Eukaryota</taxon>
        <taxon>Fungi</taxon>
        <taxon>Fungi incertae sedis</taxon>
        <taxon>Mucoromycota</taxon>
        <taxon>Mortierellomycotina</taxon>
        <taxon>Mortierellomycetes</taxon>
        <taxon>Mortierellales</taxon>
        <taxon>Mortierellaceae</taxon>
        <taxon>Entomortierella</taxon>
    </lineage>
</organism>
<name>A0A9P6SVL2_9FUNG</name>
<dbReference type="CDD" id="cd02859">
    <property type="entry name" value="E_set_AMPKbeta_like_N"/>
    <property type="match status" value="1"/>
</dbReference>
<dbReference type="InterPro" id="IPR014756">
    <property type="entry name" value="Ig_E-set"/>
</dbReference>
<feature type="region of interest" description="Disordered" evidence="1">
    <location>
        <begin position="292"/>
        <end position="317"/>
    </location>
</feature>
<feature type="compositionally biased region" description="Basic and acidic residues" evidence="1">
    <location>
        <begin position="306"/>
        <end position="317"/>
    </location>
</feature>
<evidence type="ECO:0000313" key="5">
    <source>
        <dbReference type="Proteomes" id="UP000703661"/>
    </source>
</evidence>
<evidence type="ECO:0000256" key="1">
    <source>
        <dbReference type="SAM" id="MobiDB-lite"/>
    </source>
</evidence>
<feature type="compositionally biased region" description="Basic and acidic residues" evidence="1">
    <location>
        <begin position="489"/>
        <end position="506"/>
    </location>
</feature>
<dbReference type="EMBL" id="JAAAID010002464">
    <property type="protein sequence ID" value="KAG0007222.1"/>
    <property type="molecule type" value="Genomic_DNA"/>
</dbReference>
<evidence type="ECO:0000256" key="2">
    <source>
        <dbReference type="SAM" id="Phobius"/>
    </source>
</evidence>
<keyword evidence="2" id="KW-0472">Membrane</keyword>
<feature type="compositionally biased region" description="Low complexity" evidence="1">
    <location>
        <begin position="156"/>
        <end position="169"/>
    </location>
</feature>
<sequence length="923" mass="99484">MHAVCGHTPTLEKDGSGSKTESGDISSPTAHTTVKISHSTIVSHSAHDLNDAKSKEKHDSKHKGKDKAKDKTKDKGKDKDISKLVAASLVTTAFLGQGEKLASPIIGRERSASSASQQSVKSSDASINSGHSTASQTSHHHHSLRLPSLFRRKRSSSVSSSTLQIPPSSAQHQQKNQHTILMAPKHDIHIIWPHPVPSGNAYIAGTWSVPGHGPWEKMLMTPIPGTDKFEIHLDVQEIEDISDYVDEDGYLHHELLEHHHPHDHTFQDHQALSSSPSVPEAPLSKRMRIKRFFGRSRSPSNASTTDKPKDPHIDLPFHHQSKDGVIIPLTREYRYQFKFVIDNEWKCDPDRQQVQDSEGNWNHELAVDLIEQIQQSPTPNRSRSSSIQSHNSVSQAADDLPSSTIPTTAPIKEEEEKVNSETESESPQTQALQIPQISLPEETTPENAPLVADQGTRISTISAPLSPGKAKDVYEAVMIFDETDDLSDGEGRSRRNNGDDSHGEAHESDDDDLNDNEGDTPQQKHAAPLDVGQEVHNDPLLVATATTAVAVTTVAAAAAIAAATAELTDPVTSSETVPGQGSDVEEDIINSSSVAEPIPDIGEHPVITPSEHASADPITEAKDDTLPEPFALQEAAELGTEAKDDATPEPLVLQEAVEPSTEAKDDATPEPLVLQEAVEPSTEAKDDITAEPSVPQETTEPNTEAKDDITAEPSAPQETTEPSAEAKSDTAEPFILQEAADPDARASTLARSAEEEPVQRTKAPRIPLEVVTDAPAPTSYSQVPSPPLTPSSTTDDKEDSSEERNVKSSGGYPSFIASTPLTPRIESPSQKLTPHTKLQGEKHDGSTASSAALQSSPRARSITSSSSTTTPPKEQQATGTQENERKKELPEEFPNLLWSFCKTTAVVSAAVVVLGLGLGRNKN</sequence>
<evidence type="ECO:0000259" key="3">
    <source>
        <dbReference type="Pfam" id="PF16561"/>
    </source>
</evidence>
<feature type="domain" description="AMP-activated protein kinase glycogen-binding" evidence="3">
    <location>
        <begin position="318"/>
        <end position="367"/>
    </location>
</feature>
<feature type="region of interest" description="Disordered" evidence="1">
    <location>
        <begin position="595"/>
        <end position="889"/>
    </location>
</feature>
<feature type="compositionally biased region" description="Acidic residues" evidence="1">
    <location>
        <begin position="507"/>
        <end position="518"/>
    </location>
</feature>
<feature type="region of interest" description="Disordered" evidence="1">
    <location>
        <begin position="482"/>
        <end position="524"/>
    </location>
</feature>
<keyword evidence="2" id="KW-0812">Transmembrane</keyword>
<feature type="compositionally biased region" description="Basic residues" evidence="1">
    <location>
        <begin position="138"/>
        <end position="155"/>
    </location>
</feature>
<reference evidence="4" key="1">
    <citation type="journal article" date="2020" name="Fungal Divers.">
        <title>Resolving the Mortierellaceae phylogeny through synthesis of multi-gene phylogenetics and phylogenomics.</title>
        <authorList>
            <person name="Vandepol N."/>
            <person name="Liber J."/>
            <person name="Desiro A."/>
            <person name="Na H."/>
            <person name="Kennedy M."/>
            <person name="Barry K."/>
            <person name="Grigoriev I.V."/>
            <person name="Miller A.N."/>
            <person name="O'Donnell K."/>
            <person name="Stajich J.E."/>
            <person name="Bonito G."/>
        </authorList>
    </citation>
    <scope>NUCLEOTIDE SEQUENCE</scope>
    <source>
        <strain evidence="4">NRRL 2769</strain>
    </source>
</reference>
<feature type="compositionally biased region" description="Low complexity" evidence="1">
    <location>
        <begin position="112"/>
        <end position="137"/>
    </location>
</feature>
<accession>A0A9P6SVL2</accession>
<protein>
    <recommendedName>
        <fullName evidence="3">AMP-activated protein kinase glycogen-binding domain-containing protein</fullName>
    </recommendedName>
</protein>